<feature type="compositionally biased region" description="Low complexity" evidence="1">
    <location>
        <begin position="67"/>
        <end position="83"/>
    </location>
</feature>
<feature type="compositionally biased region" description="Basic residues" evidence="1">
    <location>
        <begin position="102"/>
        <end position="124"/>
    </location>
</feature>
<dbReference type="OrthoDB" id="515401at2759"/>
<evidence type="ECO:0000256" key="1">
    <source>
        <dbReference type="SAM" id="MobiDB-lite"/>
    </source>
</evidence>
<dbReference type="EMBL" id="KZ293644">
    <property type="protein sequence ID" value="PBL03282.1"/>
    <property type="molecule type" value="Genomic_DNA"/>
</dbReference>
<organism evidence="2 3">
    <name type="scientific">Armillaria gallica</name>
    <name type="common">Bulbous honey fungus</name>
    <name type="synonym">Armillaria bulbosa</name>
    <dbReference type="NCBI Taxonomy" id="47427"/>
    <lineage>
        <taxon>Eukaryota</taxon>
        <taxon>Fungi</taxon>
        <taxon>Dikarya</taxon>
        <taxon>Basidiomycota</taxon>
        <taxon>Agaricomycotina</taxon>
        <taxon>Agaricomycetes</taxon>
        <taxon>Agaricomycetidae</taxon>
        <taxon>Agaricales</taxon>
        <taxon>Marasmiineae</taxon>
        <taxon>Physalacriaceae</taxon>
        <taxon>Armillaria</taxon>
    </lineage>
</organism>
<feature type="compositionally biased region" description="Acidic residues" evidence="1">
    <location>
        <begin position="397"/>
        <end position="416"/>
    </location>
</feature>
<keyword evidence="3" id="KW-1185">Reference proteome</keyword>
<proteinExistence type="predicted"/>
<dbReference type="InParanoid" id="A0A2H3E7A0"/>
<feature type="region of interest" description="Disordered" evidence="1">
    <location>
        <begin position="1"/>
        <end position="310"/>
    </location>
</feature>
<name>A0A2H3E7A0_ARMGA</name>
<dbReference type="Proteomes" id="UP000217790">
    <property type="component" value="Unassembled WGS sequence"/>
</dbReference>
<accession>A0A2H3E7A0</accession>
<feature type="compositionally biased region" description="Basic and acidic residues" evidence="1">
    <location>
        <begin position="138"/>
        <end position="235"/>
    </location>
</feature>
<dbReference type="AlphaFoldDB" id="A0A2H3E7A0"/>
<evidence type="ECO:0000313" key="3">
    <source>
        <dbReference type="Proteomes" id="UP000217790"/>
    </source>
</evidence>
<dbReference type="STRING" id="47427.A0A2H3E7A0"/>
<evidence type="ECO:0000313" key="2">
    <source>
        <dbReference type="EMBL" id="PBL03282.1"/>
    </source>
</evidence>
<sequence length="441" mass="49046">MSLYPPPIAPAASLKPSERMFYVGTGSPSSASGTSGSPPASGSGSSSSPSASATSELPTDSALRPRSLSSDGRSSSESSSSHTDFSDEPEPGDVQSRSSSGVRRRIQPKKNSKFFVHGGRHHGIGHWPNGRVSSLSQSKEKERMDREERERLAREKAELETQRKLRSEQEERTRLQAREREREAERRRQEEEAKELQREKEAERELERMKARELAKERERVKQAERERELRRRASMETLPRQSAVDTEIFDFNEDASSDPFLQACGSQPDITRTYFGLSRALSPPKPSTSKGKGKDHGLRHLTKSGTDLQDMVKEKATTRMQMHRLKGAFTPLRNSPSTSLKEHNGVQRPSRKASRETLPQAPVKKQSPPKPPSAKGKEKANSQQQTGGGRPIVIVDESDEETDSGEDGWTSCDDDSAEVEAITVSNLFCDTSIYSQRLSE</sequence>
<gene>
    <name evidence="2" type="ORF">ARMGADRAFT_10233</name>
</gene>
<feature type="region of interest" description="Disordered" evidence="1">
    <location>
        <begin position="328"/>
        <end position="416"/>
    </location>
</feature>
<feature type="compositionally biased region" description="Low complexity" evidence="1">
    <location>
        <begin position="24"/>
        <end position="55"/>
    </location>
</feature>
<protein>
    <submittedName>
        <fullName evidence="2">Uncharacterized protein</fullName>
    </submittedName>
</protein>
<feature type="compositionally biased region" description="Acidic residues" evidence="1">
    <location>
        <begin position="248"/>
        <end position="257"/>
    </location>
</feature>
<reference evidence="3" key="1">
    <citation type="journal article" date="2017" name="Nat. Ecol. Evol.">
        <title>Genome expansion and lineage-specific genetic innovations in the forest pathogenic fungi Armillaria.</title>
        <authorList>
            <person name="Sipos G."/>
            <person name="Prasanna A.N."/>
            <person name="Walter M.C."/>
            <person name="O'Connor E."/>
            <person name="Balint B."/>
            <person name="Krizsan K."/>
            <person name="Kiss B."/>
            <person name="Hess J."/>
            <person name="Varga T."/>
            <person name="Slot J."/>
            <person name="Riley R."/>
            <person name="Boka B."/>
            <person name="Rigling D."/>
            <person name="Barry K."/>
            <person name="Lee J."/>
            <person name="Mihaltcheva S."/>
            <person name="LaButti K."/>
            <person name="Lipzen A."/>
            <person name="Waldron R."/>
            <person name="Moloney N.M."/>
            <person name="Sperisen C."/>
            <person name="Kredics L."/>
            <person name="Vagvoelgyi C."/>
            <person name="Patrignani A."/>
            <person name="Fitzpatrick D."/>
            <person name="Nagy I."/>
            <person name="Doyle S."/>
            <person name="Anderson J.B."/>
            <person name="Grigoriev I.V."/>
            <person name="Gueldener U."/>
            <person name="Muensterkoetter M."/>
            <person name="Nagy L.G."/>
        </authorList>
    </citation>
    <scope>NUCLEOTIDE SEQUENCE [LARGE SCALE GENOMIC DNA]</scope>
    <source>
        <strain evidence="3">Ar21-2</strain>
    </source>
</reference>